<dbReference type="InterPro" id="IPR012338">
    <property type="entry name" value="Beta-lactam/transpept-like"/>
</dbReference>
<dbReference type="PRINTS" id="PR00922">
    <property type="entry name" value="DADACBPTASE3"/>
</dbReference>
<dbReference type="Proteomes" id="UP000757435">
    <property type="component" value="Unassembled WGS sequence"/>
</dbReference>
<gene>
    <name evidence="3" type="ORF">KME15_01440</name>
</gene>
<reference evidence="3" key="1">
    <citation type="submission" date="2021-05" db="EMBL/GenBank/DDBJ databases">
        <authorList>
            <person name="Pietrasiak N."/>
            <person name="Ward R."/>
            <person name="Stajich J.E."/>
            <person name="Kurbessoian T."/>
        </authorList>
    </citation>
    <scope>NUCLEOTIDE SEQUENCE</scope>
    <source>
        <strain evidence="3">UHER 2000/2452</strain>
    </source>
</reference>
<dbReference type="Pfam" id="PF02113">
    <property type="entry name" value="Peptidase_S13"/>
    <property type="match status" value="2"/>
</dbReference>
<reference evidence="3" key="2">
    <citation type="journal article" date="2022" name="Microbiol. Resour. Announc.">
        <title>Metagenome Sequencing to Explore Phylogenomics of Terrestrial Cyanobacteria.</title>
        <authorList>
            <person name="Ward R.D."/>
            <person name="Stajich J.E."/>
            <person name="Johansen J.R."/>
            <person name="Huntemann M."/>
            <person name="Clum A."/>
            <person name="Foster B."/>
            <person name="Foster B."/>
            <person name="Roux S."/>
            <person name="Palaniappan K."/>
            <person name="Varghese N."/>
            <person name="Mukherjee S."/>
            <person name="Reddy T.B.K."/>
            <person name="Daum C."/>
            <person name="Copeland A."/>
            <person name="Chen I.A."/>
            <person name="Ivanova N.N."/>
            <person name="Kyrpides N.C."/>
            <person name="Shapiro N."/>
            <person name="Eloe-Fadrosh E.A."/>
            <person name="Pietrasiak N."/>
        </authorList>
    </citation>
    <scope>NUCLEOTIDE SEQUENCE</scope>
    <source>
        <strain evidence="3">UHER 2000/2452</strain>
    </source>
</reference>
<proteinExistence type="inferred from homology"/>
<name>A0A951Q7H2_9CYAN</name>
<organism evidence="3 4">
    <name type="scientific">Drouetiella hepatica Uher 2000/2452</name>
    <dbReference type="NCBI Taxonomy" id="904376"/>
    <lineage>
        <taxon>Bacteria</taxon>
        <taxon>Bacillati</taxon>
        <taxon>Cyanobacteriota</taxon>
        <taxon>Cyanophyceae</taxon>
        <taxon>Oculatellales</taxon>
        <taxon>Oculatellaceae</taxon>
        <taxon>Drouetiella</taxon>
    </lineage>
</organism>
<accession>A0A951Q7H2</accession>
<dbReference type="GO" id="GO:0000270">
    <property type="term" value="P:peptidoglycan metabolic process"/>
    <property type="evidence" value="ECO:0007669"/>
    <property type="project" value="TreeGrafter"/>
</dbReference>
<dbReference type="PANTHER" id="PTHR30023">
    <property type="entry name" value="D-ALANYL-D-ALANINE CARBOXYPEPTIDASE"/>
    <property type="match status" value="1"/>
</dbReference>
<dbReference type="InterPro" id="IPR000667">
    <property type="entry name" value="Peptidase_S13"/>
</dbReference>
<dbReference type="SUPFAM" id="SSF56601">
    <property type="entry name" value="beta-lactamase/transpeptidase-like"/>
    <property type="match status" value="1"/>
</dbReference>
<dbReference type="EMBL" id="JAHHHD010000001">
    <property type="protein sequence ID" value="MBW4657310.1"/>
    <property type="molecule type" value="Genomic_DNA"/>
</dbReference>
<evidence type="ECO:0000256" key="2">
    <source>
        <dbReference type="ARBA" id="ARBA00022801"/>
    </source>
</evidence>
<dbReference type="PANTHER" id="PTHR30023:SF0">
    <property type="entry name" value="PENICILLIN-SENSITIVE CARBOXYPEPTIDASE A"/>
    <property type="match status" value="1"/>
</dbReference>
<sequence>MNWSGWLDSSLVQTLTTPIPDPAAEAAIQQHLDALKAMGFPPENQAVLIQMGNQTLAEHQSSTPLSAASLTKIATTLAALTTWGPDYQFETLVSTNGTLKNGVLNGDLIVLGTGDPFFVWEEAIALGNALNQAGVRQVTGDLVITGNFSMNFEPMAASGDLLKQGLDADLWSGEAAAQYEKLPVGTPRPQVKIMGAVRVGAMPGATSQPLIRHQSMPLATILKSMNIYSNNPMSEMLANSLGGAQVVAQKAAEAANVPIAEIQIARGSGLGVENRISSRAVVAMLISIQDYLQKHQMDVSDLFPIAGRDGGTLEGRLTPESAVVKTGTLNEVSAFAGVLPTRDRGLIWFAIINLGAGDIGDFHDQQDRLLENLQASWGKPVRLPAEVIPGDRSRNPINWLGNASRNQVL</sequence>
<evidence type="ECO:0000313" key="3">
    <source>
        <dbReference type="EMBL" id="MBW4657310.1"/>
    </source>
</evidence>
<dbReference type="EC" id="3.4.16.4" evidence="3"/>
<dbReference type="GO" id="GO:0009002">
    <property type="term" value="F:serine-type D-Ala-D-Ala carboxypeptidase activity"/>
    <property type="evidence" value="ECO:0007669"/>
    <property type="project" value="UniProtKB-EC"/>
</dbReference>
<keyword evidence="3" id="KW-0645">Protease</keyword>
<comment type="caution">
    <text evidence="3">The sequence shown here is derived from an EMBL/GenBank/DDBJ whole genome shotgun (WGS) entry which is preliminary data.</text>
</comment>
<keyword evidence="3" id="KW-0121">Carboxypeptidase</keyword>
<dbReference type="Gene3D" id="3.40.710.10">
    <property type="entry name" value="DD-peptidase/beta-lactamase superfamily"/>
    <property type="match status" value="1"/>
</dbReference>
<protein>
    <submittedName>
        <fullName evidence="3">D-alanyl-D-alanine carboxypeptidase</fullName>
        <ecNumber evidence="3">3.4.16.4</ecNumber>
    </submittedName>
</protein>
<evidence type="ECO:0000256" key="1">
    <source>
        <dbReference type="ARBA" id="ARBA00006096"/>
    </source>
</evidence>
<keyword evidence="2 3" id="KW-0378">Hydrolase</keyword>
<dbReference type="GO" id="GO:0006508">
    <property type="term" value="P:proteolysis"/>
    <property type="evidence" value="ECO:0007669"/>
    <property type="project" value="InterPro"/>
</dbReference>
<dbReference type="AlphaFoldDB" id="A0A951Q7H2"/>
<dbReference type="Gene3D" id="3.50.80.20">
    <property type="entry name" value="D-Ala-D-Ala carboxypeptidase C, peptidase S13"/>
    <property type="match status" value="1"/>
</dbReference>
<evidence type="ECO:0000313" key="4">
    <source>
        <dbReference type="Proteomes" id="UP000757435"/>
    </source>
</evidence>
<comment type="similarity">
    <text evidence="1">Belongs to the peptidase S13 family.</text>
</comment>